<organism evidence="1">
    <name type="scientific">Gongylonema pulchrum</name>
    <dbReference type="NCBI Taxonomy" id="637853"/>
    <lineage>
        <taxon>Eukaryota</taxon>
        <taxon>Metazoa</taxon>
        <taxon>Ecdysozoa</taxon>
        <taxon>Nematoda</taxon>
        <taxon>Chromadorea</taxon>
        <taxon>Rhabditida</taxon>
        <taxon>Spirurina</taxon>
        <taxon>Spiruromorpha</taxon>
        <taxon>Spiruroidea</taxon>
        <taxon>Gongylonematidae</taxon>
        <taxon>Gongylonema</taxon>
    </lineage>
</organism>
<dbReference type="InterPro" id="IPR052779">
    <property type="entry name" value="WDR62"/>
</dbReference>
<dbReference type="AlphaFoldDB" id="A0A183DNA1"/>
<dbReference type="GO" id="GO:0007099">
    <property type="term" value="P:centriole replication"/>
    <property type="evidence" value="ECO:0007669"/>
    <property type="project" value="TreeGrafter"/>
</dbReference>
<dbReference type="PANTHER" id="PTHR45589">
    <property type="entry name" value="WD REPEAT DOMAIN 62, ISOFORM G"/>
    <property type="match status" value="1"/>
</dbReference>
<dbReference type="InterPro" id="IPR036322">
    <property type="entry name" value="WD40_repeat_dom_sf"/>
</dbReference>
<sequence length="504" mass="55517">LSRLSVSVDENRDVVAYPAGATVVLYCPRSSLQAHVIGASKNSITCLSFSNCGNYLATGEVLLCFALFFGCSKLNRRDFSPSIIGDFQAEILLAGTEPRVRIWQLYDSKGRFASTPVAEIKHHQIEIVCVIGRVFFNADEVGVVSEGMRLAYFKRFLPDGNVVSVGNQHDRAIVIWNPQTQHKIAESRLTSKVHSLDVTEQGGCVTVGVRHVKFWHIAKKPDGQRTVPLQGRSAILADQRNNTFLDVCCAPNNRTFSITETGILLEFHDKKLISTFDLGDELPLSMIHGGDELFIGFKNGLIRCFDFATLERKFTICKPHYLACDVAKGAGSDALSPESNQSGSRYPDVRALAYNKRANMLTAVYSDRSVYTWHPQGEQIQKISSQLFHVGPVMSLEISPQNCTWLPQGAFLTGGLDETIRIWNVDHQVPSIDESRQMSVPEGNIFSEELKKIIFIANNALQLAESSNEMLGASLSDAGAGVRSLRISPDGQHLAAGGRDGNLW</sequence>
<proteinExistence type="predicted"/>
<dbReference type="Pfam" id="PF00400">
    <property type="entry name" value="WD40"/>
    <property type="match status" value="3"/>
</dbReference>
<name>A0A183DNA1_9BILA</name>
<protein>
    <submittedName>
        <fullName evidence="1">WD_REPEATS_REGION domain-containing protein</fullName>
    </submittedName>
</protein>
<evidence type="ECO:0000313" key="1">
    <source>
        <dbReference type="WBParaSite" id="GPUH_0001020501-mRNA-1"/>
    </source>
</evidence>
<reference evidence="1" key="1">
    <citation type="submission" date="2016-06" db="UniProtKB">
        <authorList>
            <consortium name="WormBaseParasite"/>
        </authorList>
    </citation>
    <scope>IDENTIFICATION</scope>
</reference>
<dbReference type="SMART" id="SM00320">
    <property type="entry name" value="WD40"/>
    <property type="match status" value="4"/>
</dbReference>
<dbReference type="GO" id="GO:0072686">
    <property type="term" value="C:mitotic spindle"/>
    <property type="evidence" value="ECO:0007669"/>
    <property type="project" value="TreeGrafter"/>
</dbReference>
<dbReference type="PANTHER" id="PTHR45589:SF1">
    <property type="entry name" value="WD REPEAT DOMAIN 62, ISOFORM G"/>
    <property type="match status" value="1"/>
</dbReference>
<accession>A0A183DNA1</accession>
<dbReference type="InterPro" id="IPR001680">
    <property type="entry name" value="WD40_rpt"/>
</dbReference>
<dbReference type="WBParaSite" id="GPUH_0001020501-mRNA-1">
    <property type="protein sequence ID" value="GPUH_0001020501-mRNA-1"/>
    <property type="gene ID" value="GPUH_0001020501"/>
</dbReference>
<dbReference type="SUPFAM" id="SSF50978">
    <property type="entry name" value="WD40 repeat-like"/>
    <property type="match status" value="1"/>
</dbReference>
<dbReference type="Gene3D" id="2.130.10.10">
    <property type="entry name" value="YVTN repeat-like/Quinoprotein amine dehydrogenase"/>
    <property type="match status" value="2"/>
</dbReference>
<dbReference type="InterPro" id="IPR015943">
    <property type="entry name" value="WD40/YVTN_repeat-like_dom_sf"/>
</dbReference>